<evidence type="ECO:0000313" key="2">
    <source>
        <dbReference type="Proteomes" id="UP000282423"/>
    </source>
</evidence>
<protein>
    <submittedName>
        <fullName evidence="1">Uncharacterized protein</fullName>
    </submittedName>
</protein>
<dbReference type="AlphaFoldDB" id="A0A420W0X4"/>
<dbReference type="Proteomes" id="UP000282423">
    <property type="component" value="Unassembled WGS sequence"/>
</dbReference>
<keyword evidence="2" id="KW-1185">Reference proteome</keyword>
<sequence length="67" mass="7899">MLHKFTSLHRHYYSNSHIFQQESIAQLLSIWDINSKSFIDLIKIGKQEELLVSLPITNSKKFLAKRL</sequence>
<dbReference type="EMBL" id="RBWS01000006">
    <property type="protein sequence ID" value="RKO72225.1"/>
    <property type="molecule type" value="Genomic_DNA"/>
</dbReference>
<reference evidence="1 2" key="1">
    <citation type="submission" date="2018-10" db="EMBL/GenBank/DDBJ databases">
        <title>Sphingobacterium sp. M05W1-28.</title>
        <authorList>
            <person name="Cai H."/>
        </authorList>
    </citation>
    <scope>NUCLEOTIDE SEQUENCE [LARGE SCALE GENOMIC DNA]</scope>
    <source>
        <strain evidence="1 2">M05W1-28</strain>
    </source>
</reference>
<gene>
    <name evidence="1" type="ORF">D7322_09040</name>
</gene>
<accession>A0A420W0X4</accession>
<organism evidence="1 2">
    <name type="scientific">Sphingobacterium puteale</name>
    <dbReference type="NCBI Taxonomy" id="2420510"/>
    <lineage>
        <taxon>Bacteria</taxon>
        <taxon>Pseudomonadati</taxon>
        <taxon>Bacteroidota</taxon>
        <taxon>Sphingobacteriia</taxon>
        <taxon>Sphingobacteriales</taxon>
        <taxon>Sphingobacteriaceae</taxon>
        <taxon>Sphingobacterium</taxon>
    </lineage>
</organism>
<evidence type="ECO:0000313" key="1">
    <source>
        <dbReference type="EMBL" id="RKO72225.1"/>
    </source>
</evidence>
<name>A0A420W0X4_9SPHI</name>
<comment type="caution">
    <text evidence="1">The sequence shown here is derived from an EMBL/GenBank/DDBJ whole genome shotgun (WGS) entry which is preliminary data.</text>
</comment>
<proteinExistence type="predicted"/>